<dbReference type="InterPro" id="IPR023529">
    <property type="entry name" value="ProQ"/>
</dbReference>
<sequence length="98" mass="11350">MSNKFWKCYKDNIGVLKIRFPKVFNHENPMILKVGVHRDLNEKTGISCTALRRILACWTSRVEYRKVGARGGYRVDLDGNPVEEVSEAHVERFKASLR</sequence>
<evidence type="ECO:0000259" key="4">
    <source>
        <dbReference type="SMART" id="SM00945"/>
    </source>
</evidence>
<protein>
    <submittedName>
        <fullName evidence="5">Putative RNA chaperone</fullName>
    </submittedName>
</protein>
<keyword evidence="6" id="KW-1185">Reference proteome</keyword>
<dbReference type="EMBL" id="MK838112">
    <property type="protein sequence ID" value="QDH46573.1"/>
    <property type="molecule type" value="Genomic_DNA"/>
</dbReference>
<dbReference type="SMART" id="SM00945">
    <property type="entry name" value="ProQ"/>
    <property type="match status" value="1"/>
</dbReference>
<gene>
    <name evidence="5" type="ORF">LAh6_146</name>
</gene>
<evidence type="ECO:0000313" key="6">
    <source>
        <dbReference type="Proteomes" id="UP000319466"/>
    </source>
</evidence>
<evidence type="ECO:0000313" key="5">
    <source>
        <dbReference type="EMBL" id="QDH46573.1"/>
    </source>
</evidence>
<evidence type="ECO:0000256" key="2">
    <source>
        <dbReference type="ARBA" id="ARBA00022884"/>
    </source>
</evidence>
<evidence type="ECO:0000256" key="1">
    <source>
        <dbReference type="ARBA" id="ARBA00022490"/>
    </source>
</evidence>
<dbReference type="GO" id="GO:0010608">
    <property type="term" value="P:post-transcriptional regulation of gene expression"/>
    <property type="evidence" value="ECO:0007669"/>
    <property type="project" value="InterPro"/>
</dbReference>
<proteinExistence type="predicted"/>
<feature type="domain" description="ProQ/FinO" evidence="4">
    <location>
        <begin position="3"/>
        <end position="97"/>
    </location>
</feature>
<dbReference type="Proteomes" id="UP000319466">
    <property type="component" value="Segment"/>
</dbReference>
<keyword evidence="1" id="KW-0963">Cytoplasm</keyword>
<keyword evidence="3" id="KW-0143">Chaperone</keyword>
<dbReference type="SUPFAM" id="SSF48657">
    <property type="entry name" value="FinO-like"/>
    <property type="match status" value="1"/>
</dbReference>
<dbReference type="GO" id="GO:0033592">
    <property type="term" value="F:RNA strand annealing activity"/>
    <property type="evidence" value="ECO:0007669"/>
    <property type="project" value="InterPro"/>
</dbReference>
<dbReference type="Pfam" id="PF04352">
    <property type="entry name" value="ProQ"/>
    <property type="match status" value="1"/>
</dbReference>
<dbReference type="Gene3D" id="1.10.1710.10">
    <property type="entry name" value="ProQ/FinO domain"/>
    <property type="match status" value="1"/>
</dbReference>
<reference evidence="5 6" key="1">
    <citation type="submission" date="2019-04" db="EMBL/GenBank/DDBJ databases">
        <title>Novel bacteriophages capable of disrupting biofilms from clinical strains of Aeromonas hydrophila with intrinsic antibiotic resistance.</title>
        <authorList>
            <person name="Kabwe M."/>
            <person name="Brown T.L."/>
            <person name="Speirs L."/>
            <person name="Ku H."/>
            <person name="Leach M."/>
            <person name="Chan H.T."/>
            <person name="Petrovski S."/>
            <person name="Lock P."/>
            <person name="Tucci J."/>
        </authorList>
    </citation>
    <scope>NUCLEOTIDE SEQUENCE [LARGE SCALE GENOMIC DNA]</scope>
</reference>
<organism evidence="5 6">
    <name type="scientific">Aeromonas phage LAh_6</name>
    <dbReference type="NCBI Taxonomy" id="2591030"/>
    <lineage>
        <taxon>Viruses</taxon>
        <taxon>Duplodnaviria</taxon>
        <taxon>Heunggongvirae</taxon>
        <taxon>Uroviricota</taxon>
        <taxon>Caudoviricetes</taxon>
        <taxon>Grimontviridae</taxon>
        <taxon>Lahexavirus</taxon>
        <taxon>Lahexavirus LAh6</taxon>
    </lineage>
</organism>
<name>A0A513ZZY9_9CAUD</name>
<accession>A0A513ZZY9</accession>
<evidence type="ECO:0000256" key="3">
    <source>
        <dbReference type="ARBA" id="ARBA00023186"/>
    </source>
</evidence>
<dbReference type="PANTHER" id="PTHR38106">
    <property type="entry name" value="RNA CHAPERONE PROQ"/>
    <property type="match status" value="1"/>
</dbReference>
<dbReference type="GO" id="GO:0034057">
    <property type="term" value="F:RNA strand-exchange activity"/>
    <property type="evidence" value="ECO:0007669"/>
    <property type="project" value="InterPro"/>
</dbReference>
<dbReference type="InterPro" id="IPR036442">
    <property type="entry name" value="ProQ/FinO_sf"/>
</dbReference>
<keyword evidence="2" id="KW-0694">RNA-binding</keyword>
<dbReference type="PANTHER" id="PTHR38106:SF1">
    <property type="entry name" value="RNA CHAPERONE PROQ"/>
    <property type="match status" value="1"/>
</dbReference>
<dbReference type="InterPro" id="IPR016103">
    <property type="entry name" value="ProQ/FinO"/>
</dbReference>